<evidence type="ECO:0000313" key="1">
    <source>
        <dbReference type="EMBL" id="TGJ77872.1"/>
    </source>
</evidence>
<dbReference type="AlphaFoldDB" id="A0A4Z0YMI2"/>
<dbReference type="Proteomes" id="UP000297714">
    <property type="component" value="Unassembled WGS sequence"/>
</dbReference>
<gene>
    <name evidence="1" type="ORF">CAGA_02810</name>
</gene>
<name>A0A4Z0YMI2_9FIRM</name>
<sequence length="101" mass="11181">MENLTSLEPCELVILATVLAFLLSDNLDAGELNVLGNFIVAVGGLLLSWAAQLDQQEKSSEKANGCDLDELKNQIRCLQEKCDRLELCSQHSRQKGPHRMV</sequence>
<protein>
    <submittedName>
        <fullName evidence="1">Uncharacterized protein</fullName>
    </submittedName>
</protein>
<reference evidence="1 2" key="1">
    <citation type="submission" date="2019-04" db="EMBL/GenBank/DDBJ databases">
        <authorList>
            <person name="Poehlein A."/>
            <person name="Bengelsdorf F.R."/>
            <person name="Duerre P."/>
            <person name="Daniel R."/>
        </authorList>
    </citation>
    <scope>NUCLEOTIDE SEQUENCE [LARGE SCALE GENOMIC DNA]</scope>
    <source>
        <strain evidence="1 2">BS-1</strain>
    </source>
</reference>
<keyword evidence="2" id="KW-1185">Reference proteome</keyword>
<accession>A0A4Z0YMI2</accession>
<dbReference type="RefSeq" id="WP_135656928.1">
    <property type="nucleotide sequence ID" value="NZ_JAJUFJ010000004.1"/>
</dbReference>
<comment type="caution">
    <text evidence="1">The sequence shown here is derived from an EMBL/GenBank/DDBJ whole genome shotgun (WGS) entry which is preliminary data.</text>
</comment>
<dbReference type="EMBL" id="SRMQ01000001">
    <property type="protein sequence ID" value="TGJ77872.1"/>
    <property type="molecule type" value="Genomic_DNA"/>
</dbReference>
<dbReference type="OrthoDB" id="1683820at2"/>
<proteinExistence type="predicted"/>
<evidence type="ECO:0000313" key="2">
    <source>
        <dbReference type="Proteomes" id="UP000297714"/>
    </source>
</evidence>
<organism evidence="1 2">
    <name type="scientific">Caproiciproducens galactitolivorans</name>
    <dbReference type="NCBI Taxonomy" id="642589"/>
    <lineage>
        <taxon>Bacteria</taxon>
        <taxon>Bacillati</taxon>
        <taxon>Bacillota</taxon>
        <taxon>Clostridia</taxon>
        <taxon>Eubacteriales</taxon>
        <taxon>Acutalibacteraceae</taxon>
        <taxon>Caproiciproducens</taxon>
    </lineage>
</organism>